<keyword evidence="13" id="KW-1185">Reference proteome</keyword>
<comment type="similarity">
    <text evidence="2 9">Belongs to the glyceraldehyde-3-phosphate dehydrogenase family.</text>
</comment>
<evidence type="ECO:0000256" key="5">
    <source>
        <dbReference type="ARBA" id="ARBA00023002"/>
    </source>
</evidence>
<feature type="domain" description="Glyceraldehyde 3-phosphate dehydrogenase NAD(P) binding" evidence="11">
    <location>
        <begin position="88"/>
        <end position="222"/>
    </location>
</feature>
<dbReference type="AlphaFoldDB" id="A0ABC8T6W7"/>
<dbReference type="CDD" id="cd05214">
    <property type="entry name" value="GAPDH_I_N"/>
    <property type="match status" value="1"/>
</dbReference>
<dbReference type="SUPFAM" id="SSF55347">
    <property type="entry name" value="Glyceraldehyde-3-phosphate dehydrogenase-like, C-terminal domain"/>
    <property type="match status" value="1"/>
</dbReference>
<dbReference type="EMBL" id="CAUOFW020004081">
    <property type="protein sequence ID" value="CAK9163740.1"/>
    <property type="molecule type" value="Genomic_DNA"/>
</dbReference>
<comment type="subunit">
    <text evidence="8">Tetramer of either four A chains (GAPDH 2) or two A and two B chains (GAPDH 1).</text>
</comment>
<feature type="region of interest" description="Disordered" evidence="10">
    <location>
        <begin position="1"/>
        <end position="30"/>
    </location>
</feature>
<feature type="compositionally biased region" description="Polar residues" evidence="10">
    <location>
        <begin position="20"/>
        <end position="30"/>
    </location>
</feature>
<dbReference type="InterPro" id="IPR020829">
    <property type="entry name" value="GlycerAld_3-P_DH_cat"/>
</dbReference>
<dbReference type="Gene3D" id="3.40.50.720">
    <property type="entry name" value="NAD(P)-binding Rossmann-like Domain"/>
    <property type="match status" value="4"/>
</dbReference>
<organism evidence="12 13">
    <name type="scientific">Ilex paraguariensis</name>
    <name type="common">yerba mate</name>
    <dbReference type="NCBI Taxonomy" id="185542"/>
    <lineage>
        <taxon>Eukaryota</taxon>
        <taxon>Viridiplantae</taxon>
        <taxon>Streptophyta</taxon>
        <taxon>Embryophyta</taxon>
        <taxon>Tracheophyta</taxon>
        <taxon>Spermatophyta</taxon>
        <taxon>Magnoliopsida</taxon>
        <taxon>eudicotyledons</taxon>
        <taxon>Gunneridae</taxon>
        <taxon>Pentapetalae</taxon>
        <taxon>asterids</taxon>
        <taxon>campanulids</taxon>
        <taxon>Aquifoliales</taxon>
        <taxon>Aquifoliaceae</taxon>
        <taxon>Ilex</taxon>
    </lineage>
</organism>
<dbReference type="PROSITE" id="PS00071">
    <property type="entry name" value="GAPDH"/>
    <property type="match status" value="2"/>
</dbReference>
<name>A0ABC8T6W7_9AQUA</name>
<evidence type="ECO:0000256" key="9">
    <source>
        <dbReference type="RuleBase" id="RU000397"/>
    </source>
</evidence>
<dbReference type="CDD" id="cd18126">
    <property type="entry name" value="GAPDH_I_C"/>
    <property type="match status" value="1"/>
</dbReference>
<gene>
    <name evidence="12" type="ORF">ILEXP_LOCUS32800</name>
</gene>
<keyword evidence="4" id="KW-0809">Transit peptide</keyword>
<dbReference type="InterPro" id="IPR020828">
    <property type="entry name" value="GlycerAld_3-P_DH_NAD(P)-bd"/>
</dbReference>
<dbReference type="InterPro" id="IPR020831">
    <property type="entry name" value="GlycerAld/Erythrose_P_DH"/>
</dbReference>
<accession>A0ABC8T6W7</accession>
<comment type="caution">
    <text evidence="12">The sequence shown here is derived from an EMBL/GenBank/DDBJ whole genome shotgun (WGS) entry which is preliminary data.</text>
</comment>
<evidence type="ECO:0000256" key="1">
    <source>
        <dbReference type="ARBA" id="ARBA00005215"/>
    </source>
</evidence>
<dbReference type="SUPFAM" id="SSF51735">
    <property type="entry name" value="NAD(P)-binding Rossmann-fold domains"/>
    <property type="match status" value="2"/>
</dbReference>
<evidence type="ECO:0000256" key="7">
    <source>
        <dbReference type="ARBA" id="ARBA00052787"/>
    </source>
</evidence>
<dbReference type="Pfam" id="PF02800">
    <property type="entry name" value="Gp_dh_C"/>
    <property type="match status" value="2"/>
</dbReference>
<evidence type="ECO:0000256" key="8">
    <source>
        <dbReference type="ARBA" id="ARBA00063826"/>
    </source>
</evidence>
<evidence type="ECO:0000256" key="3">
    <source>
        <dbReference type="ARBA" id="ARBA00022567"/>
    </source>
</evidence>
<dbReference type="GO" id="GO:0047100">
    <property type="term" value="F:glyceraldehyde-3-phosphate dehydrogenase (NADP+) (phosphorylating) activity"/>
    <property type="evidence" value="ECO:0007669"/>
    <property type="project" value="UniProtKB-EC"/>
</dbReference>
<evidence type="ECO:0000256" key="4">
    <source>
        <dbReference type="ARBA" id="ARBA00022946"/>
    </source>
</evidence>
<evidence type="ECO:0000313" key="12">
    <source>
        <dbReference type="EMBL" id="CAK9163740.1"/>
    </source>
</evidence>
<dbReference type="Proteomes" id="UP001642360">
    <property type="component" value="Unassembled WGS sequence"/>
</dbReference>
<evidence type="ECO:0000256" key="2">
    <source>
        <dbReference type="ARBA" id="ARBA00007406"/>
    </source>
</evidence>
<proteinExistence type="inferred from homology"/>
<dbReference type="EC" id="1.2.1.13" evidence="6"/>
<dbReference type="Gene3D" id="3.30.360.10">
    <property type="entry name" value="Dihydrodipicolinate Reductase, domain 2"/>
    <property type="match status" value="3"/>
</dbReference>
<dbReference type="FunFam" id="3.30.360.10:FF:000002">
    <property type="entry name" value="Glyceraldehyde-3-phosphate dehydrogenase"/>
    <property type="match status" value="1"/>
</dbReference>
<protein>
    <recommendedName>
        <fullName evidence="6">glyceraldehyde-3-phosphate dehydrogenase (NADP(+)) (phosphorylating)</fullName>
        <ecNumber evidence="6">1.2.1.13</ecNumber>
    </recommendedName>
</protein>
<dbReference type="PANTHER" id="PTHR43148">
    <property type="entry name" value="GLYCERALDEHYDE-3-PHOSPHATE DEHYDROGENASE 2"/>
    <property type="match status" value="1"/>
</dbReference>
<dbReference type="GO" id="GO:0019253">
    <property type="term" value="P:reductive pentose-phosphate cycle"/>
    <property type="evidence" value="ECO:0007669"/>
    <property type="project" value="UniProtKB-KW"/>
</dbReference>
<reference evidence="12 13" key="1">
    <citation type="submission" date="2024-02" db="EMBL/GenBank/DDBJ databases">
        <authorList>
            <person name="Vignale AGUSTIN F."/>
            <person name="Sosa J E."/>
            <person name="Modenutti C."/>
        </authorList>
    </citation>
    <scope>NUCLEOTIDE SEQUENCE [LARGE SCALE GENOMIC DNA]</scope>
</reference>
<comment type="pathway">
    <text evidence="1">Carbohydrate biosynthesis; Calvin cycle.</text>
</comment>
<evidence type="ECO:0000256" key="10">
    <source>
        <dbReference type="SAM" id="MobiDB-lite"/>
    </source>
</evidence>
<sequence length="501" mass="53309">MATHAALASSRIPTRARVPSKTSHSFPTQGSSKCYRLEVAEFSGLRSSSCVTVANNARDTSFFDAVAAQLTPVTAGSTPAKGETVAKLKVAINGFGRIGRNFLRCWHSRKDSPLEVVVVNDSGGVEGLQPSHLLKYDSMLGTFKAEVKVVDNKTISVDGKPIKVVSNRDPLKLPWADLGIDIFIEGTGVFVDGPGAGKHTQAGAKKVIFTAPAKGADSNASCTTNCLAPFVKVIDEEFGIVKGTMTATHSYTGDRAGAKKVIITAPAKGADIPTYVVGVNAQDYDHQVSNIVRLAPRKSSSLLQQKVLIGVNAQDYDHEVSNIVSNASCTTNCLAPFVKRLLDASHLDLRRARAATLNIVPTSTGAAKDVSLVLPQLKGKLNGIALQVPTPNVSVVDLVVNVEKKGITAEDVNTAFRKAAEGPLKGILDVCDISLVSIDFRCTNVSSTIDFSLSMVMGDDMVKVVAWYDNDWGYSQQVVDLAHLVASKWPDMPVQGSGDPY</sequence>
<evidence type="ECO:0000313" key="13">
    <source>
        <dbReference type="Proteomes" id="UP001642360"/>
    </source>
</evidence>
<dbReference type="InterPro" id="IPR020830">
    <property type="entry name" value="GlycerAld_3-P_DH_AS"/>
</dbReference>
<dbReference type="FunFam" id="3.40.50.720:FF:000001">
    <property type="entry name" value="Glyceraldehyde-3-phosphate dehydrogenase"/>
    <property type="match status" value="1"/>
</dbReference>
<comment type="catalytic activity">
    <reaction evidence="7">
        <text>D-glyceraldehyde 3-phosphate + phosphate + NADP(+) = (2R)-3-phospho-glyceroyl phosphate + NADPH + H(+)</text>
        <dbReference type="Rhea" id="RHEA:10296"/>
        <dbReference type="ChEBI" id="CHEBI:15378"/>
        <dbReference type="ChEBI" id="CHEBI:43474"/>
        <dbReference type="ChEBI" id="CHEBI:57604"/>
        <dbReference type="ChEBI" id="CHEBI:57783"/>
        <dbReference type="ChEBI" id="CHEBI:58349"/>
        <dbReference type="ChEBI" id="CHEBI:59776"/>
        <dbReference type="EC" id="1.2.1.13"/>
    </reaction>
</comment>
<dbReference type="InterPro" id="IPR036291">
    <property type="entry name" value="NAD(P)-bd_dom_sf"/>
</dbReference>
<dbReference type="PRINTS" id="PR00078">
    <property type="entry name" value="G3PDHDRGNASE"/>
</dbReference>
<dbReference type="SMART" id="SM00846">
    <property type="entry name" value="Gp_dh_N"/>
    <property type="match status" value="1"/>
</dbReference>
<dbReference type="Pfam" id="PF00044">
    <property type="entry name" value="Gp_dh_N"/>
    <property type="match status" value="1"/>
</dbReference>
<keyword evidence="5" id="KW-0560">Oxidoreductase</keyword>
<evidence type="ECO:0000259" key="11">
    <source>
        <dbReference type="SMART" id="SM00846"/>
    </source>
</evidence>
<evidence type="ECO:0000256" key="6">
    <source>
        <dbReference type="ARBA" id="ARBA00039137"/>
    </source>
</evidence>
<keyword evidence="3" id="KW-0113">Calvin cycle</keyword>